<name>A0A0A9FG31_ARUDO</name>
<reference evidence="1" key="2">
    <citation type="journal article" date="2015" name="Data Brief">
        <title>Shoot transcriptome of the giant reed, Arundo donax.</title>
        <authorList>
            <person name="Barrero R.A."/>
            <person name="Guerrero F.D."/>
            <person name="Moolhuijzen P."/>
            <person name="Goolsby J.A."/>
            <person name="Tidwell J."/>
            <person name="Bellgard S.E."/>
            <person name="Bellgard M.I."/>
        </authorList>
    </citation>
    <scope>NUCLEOTIDE SEQUENCE</scope>
    <source>
        <tissue evidence="1">Shoot tissue taken approximately 20 cm above the soil surface</tissue>
    </source>
</reference>
<reference evidence="1" key="1">
    <citation type="submission" date="2014-09" db="EMBL/GenBank/DDBJ databases">
        <authorList>
            <person name="Magalhaes I.L.F."/>
            <person name="Oliveira U."/>
            <person name="Santos F.R."/>
            <person name="Vidigal T.H.D.A."/>
            <person name="Brescovit A.D."/>
            <person name="Santos A.J."/>
        </authorList>
    </citation>
    <scope>NUCLEOTIDE SEQUENCE</scope>
    <source>
        <tissue evidence="1">Shoot tissue taken approximately 20 cm above the soil surface</tissue>
    </source>
</reference>
<dbReference type="EMBL" id="GBRH01188825">
    <property type="protein sequence ID" value="JAE09071.1"/>
    <property type="molecule type" value="Transcribed_RNA"/>
</dbReference>
<accession>A0A0A9FG31</accession>
<evidence type="ECO:0000313" key="1">
    <source>
        <dbReference type="EMBL" id="JAE09071.1"/>
    </source>
</evidence>
<dbReference type="AlphaFoldDB" id="A0A0A9FG31"/>
<organism evidence="1">
    <name type="scientific">Arundo donax</name>
    <name type="common">Giant reed</name>
    <name type="synonym">Donax arundinaceus</name>
    <dbReference type="NCBI Taxonomy" id="35708"/>
    <lineage>
        <taxon>Eukaryota</taxon>
        <taxon>Viridiplantae</taxon>
        <taxon>Streptophyta</taxon>
        <taxon>Embryophyta</taxon>
        <taxon>Tracheophyta</taxon>
        <taxon>Spermatophyta</taxon>
        <taxon>Magnoliopsida</taxon>
        <taxon>Liliopsida</taxon>
        <taxon>Poales</taxon>
        <taxon>Poaceae</taxon>
        <taxon>PACMAD clade</taxon>
        <taxon>Arundinoideae</taxon>
        <taxon>Arundineae</taxon>
        <taxon>Arundo</taxon>
    </lineage>
</organism>
<proteinExistence type="predicted"/>
<protein>
    <submittedName>
        <fullName evidence="1">Uncharacterized protein</fullName>
    </submittedName>
</protein>
<sequence length="45" mass="5486">MKYHSLNYCSTKENQDMFGNCSIHCSIFVEKHSRIKTSYYIYMRK</sequence>